<comment type="subcellular location">
    <subcellularLocation>
        <location evidence="1">Cytoplasm</location>
    </subcellularLocation>
</comment>
<dbReference type="InterPro" id="IPR036388">
    <property type="entry name" value="WH-like_DNA-bd_sf"/>
</dbReference>
<comment type="similarity">
    <text evidence="5">Belongs to the SarZ family.</text>
</comment>
<dbReference type="Pfam" id="PF22381">
    <property type="entry name" value="Staph_reg_Sar_Rot"/>
    <property type="match status" value="1"/>
</dbReference>
<dbReference type="PROSITE" id="PS50995">
    <property type="entry name" value="HTH_MARR_2"/>
    <property type="match status" value="1"/>
</dbReference>
<sequence length="150" mass="17173">MNSYETVNSILVKMFKDILDIEERALITSEYKDISVNDMHIMEAIGIQEPKNMSTVAKAVSVTTGTLTIAINHLVKKGYVERTRSEEDRRVVLVSLSEKGEKAFLHHKIFHEKMVMAVLDDLNPKETKDLTRALLKLQNFFDSYGNKEKN</sequence>
<dbReference type="PANTHER" id="PTHR42756">
    <property type="entry name" value="TRANSCRIPTIONAL REGULATOR, MARR"/>
    <property type="match status" value="1"/>
</dbReference>
<dbReference type="GO" id="GO:0003700">
    <property type="term" value="F:DNA-binding transcription factor activity"/>
    <property type="evidence" value="ECO:0007669"/>
    <property type="project" value="InterPro"/>
</dbReference>
<accession>A0A414JA68</accession>
<organism evidence="9 10">
    <name type="scientific">Blautia obeum</name>
    <dbReference type="NCBI Taxonomy" id="40520"/>
    <lineage>
        <taxon>Bacteria</taxon>
        <taxon>Bacillati</taxon>
        <taxon>Bacillota</taxon>
        <taxon>Clostridia</taxon>
        <taxon>Lachnospirales</taxon>
        <taxon>Lachnospiraceae</taxon>
        <taxon>Blautia</taxon>
    </lineage>
</organism>
<evidence type="ECO:0000256" key="2">
    <source>
        <dbReference type="ARBA" id="ARBA00023015"/>
    </source>
</evidence>
<dbReference type="InterPro" id="IPR000835">
    <property type="entry name" value="HTH_MarR-typ"/>
</dbReference>
<evidence type="ECO:0000256" key="7">
    <source>
        <dbReference type="ARBA" id="ARBA00047207"/>
    </source>
</evidence>
<proteinExistence type="inferred from homology"/>
<comment type="caution">
    <text evidence="9">The sequence shown here is derived from an EMBL/GenBank/DDBJ whole genome shotgun (WGS) entry which is preliminary data.</text>
</comment>
<evidence type="ECO:0000256" key="6">
    <source>
        <dbReference type="ARBA" id="ARBA00047188"/>
    </source>
</evidence>
<protein>
    <recommendedName>
        <fullName evidence="6">HTH-type transcriptional regulator SarZ</fullName>
    </recommendedName>
    <alternativeName>
        <fullName evidence="7">Staphylococcal accessory regulator Z</fullName>
    </alternativeName>
</protein>
<keyword evidence="4" id="KW-0804">Transcription</keyword>
<dbReference type="Proteomes" id="UP000283745">
    <property type="component" value="Unassembled WGS sequence"/>
</dbReference>
<dbReference type="EMBL" id="QSKF01000002">
    <property type="protein sequence ID" value="RHE41319.1"/>
    <property type="molecule type" value="Genomic_DNA"/>
</dbReference>
<dbReference type="RefSeq" id="WP_118049052.1">
    <property type="nucleotide sequence ID" value="NZ_CABJFK010000002.1"/>
</dbReference>
<evidence type="ECO:0000259" key="8">
    <source>
        <dbReference type="PROSITE" id="PS50995"/>
    </source>
</evidence>
<dbReference type="PRINTS" id="PR00598">
    <property type="entry name" value="HTHMARR"/>
</dbReference>
<reference evidence="9 10" key="1">
    <citation type="submission" date="2018-08" db="EMBL/GenBank/DDBJ databases">
        <title>A genome reference for cultivated species of the human gut microbiota.</title>
        <authorList>
            <person name="Zou Y."/>
            <person name="Xue W."/>
            <person name="Luo G."/>
        </authorList>
    </citation>
    <scope>NUCLEOTIDE SEQUENCE [LARGE SCALE GENOMIC DNA]</scope>
    <source>
        <strain evidence="9 10">AM28-23</strain>
    </source>
</reference>
<evidence type="ECO:0000256" key="5">
    <source>
        <dbReference type="ARBA" id="ARBA00046337"/>
    </source>
</evidence>
<dbReference type="InterPro" id="IPR036390">
    <property type="entry name" value="WH_DNA-bd_sf"/>
</dbReference>
<dbReference type="GO" id="GO:0005737">
    <property type="term" value="C:cytoplasm"/>
    <property type="evidence" value="ECO:0007669"/>
    <property type="project" value="UniProtKB-SubCell"/>
</dbReference>
<evidence type="ECO:0000313" key="10">
    <source>
        <dbReference type="Proteomes" id="UP000283745"/>
    </source>
</evidence>
<feature type="domain" description="HTH marR-type" evidence="8">
    <location>
        <begin position="1"/>
        <end position="139"/>
    </location>
</feature>
<dbReference type="InterPro" id="IPR055166">
    <property type="entry name" value="Transc_reg_Sar_Rot_HTH"/>
</dbReference>
<evidence type="ECO:0000313" key="9">
    <source>
        <dbReference type="EMBL" id="RHE41319.1"/>
    </source>
</evidence>
<keyword evidence="2" id="KW-0805">Transcription regulation</keyword>
<keyword evidence="3" id="KW-0238">DNA-binding</keyword>
<dbReference type="SMART" id="SM00347">
    <property type="entry name" value="HTH_MARR"/>
    <property type="match status" value="1"/>
</dbReference>
<name>A0A414JA68_9FIRM</name>
<dbReference type="Gene3D" id="1.10.10.10">
    <property type="entry name" value="Winged helix-like DNA-binding domain superfamily/Winged helix DNA-binding domain"/>
    <property type="match status" value="1"/>
</dbReference>
<gene>
    <name evidence="9" type="ORF">DW740_03130</name>
</gene>
<evidence type="ECO:0000256" key="1">
    <source>
        <dbReference type="ARBA" id="ARBA00004496"/>
    </source>
</evidence>
<dbReference type="GO" id="GO:0003677">
    <property type="term" value="F:DNA binding"/>
    <property type="evidence" value="ECO:0007669"/>
    <property type="project" value="UniProtKB-KW"/>
</dbReference>
<evidence type="ECO:0000256" key="3">
    <source>
        <dbReference type="ARBA" id="ARBA00023125"/>
    </source>
</evidence>
<dbReference type="PANTHER" id="PTHR42756:SF1">
    <property type="entry name" value="TRANSCRIPTIONAL REPRESSOR OF EMRAB OPERON"/>
    <property type="match status" value="1"/>
</dbReference>
<dbReference type="SUPFAM" id="SSF46785">
    <property type="entry name" value="Winged helix' DNA-binding domain"/>
    <property type="match status" value="1"/>
</dbReference>
<dbReference type="AlphaFoldDB" id="A0A414JA68"/>
<evidence type="ECO:0000256" key="4">
    <source>
        <dbReference type="ARBA" id="ARBA00023163"/>
    </source>
</evidence>